<dbReference type="InterPro" id="IPR000944">
    <property type="entry name" value="Tscrpt_reg_Rrf2"/>
</dbReference>
<dbReference type="SUPFAM" id="SSF46785">
    <property type="entry name" value="Winged helix' DNA-binding domain"/>
    <property type="match status" value="1"/>
</dbReference>
<dbReference type="InterPro" id="IPR036388">
    <property type="entry name" value="WH-like_DNA-bd_sf"/>
</dbReference>
<evidence type="ECO:0000313" key="2">
    <source>
        <dbReference type="Proteomes" id="UP001162891"/>
    </source>
</evidence>
<dbReference type="EMBL" id="AP025591">
    <property type="protein sequence ID" value="BDG03836.1"/>
    <property type="molecule type" value="Genomic_DNA"/>
</dbReference>
<accession>A0ABM7WWF8</accession>
<dbReference type="PROSITE" id="PS51197">
    <property type="entry name" value="HTH_RRF2_2"/>
    <property type="match status" value="1"/>
</dbReference>
<keyword evidence="2" id="KW-1185">Reference proteome</keyword>
<protein>
    <submittedName>
        <fullName evidence="1">Rrf2 family transcriptional regulator</fullName>
    </submittedName>
</protein>
<sequence>MASGRFAMAVHALAVLAQSDEGFPSAFVASSVNTHAVFLRRILRDLVSAGLVTAREGRTGGYRLARPARAITLADVYAAVEPEGPLAPSPAEPNARCPVGAGMRRAFAATAAEAKNGLLAALAARTVEDVSRRALRAGRKKEPARRARRA</sequence>
<gene>
    <name evidence="1" type="ORF">AMOR_28320</name>
</gene>
<name>A0ABM7WWF8_9BACT</name>
<dbReference type="InterPro" id="IPR030489">
    <property type="entry name" value="TR_Rrf2-type_CS"/>
</dbReference>
<reference evidence="2" key="1">
    <citation type="journal article" date="2022" name="Int. J. Syst. Evol. Microbiol.">
        <title>Anaeromyxobacter oryzae sp. nov., Anaeromyxobacter diazotrophicus sp. nov. and Anaeromyxobacter paludicola sp. nov., isolated from paddy soils.</title>
        <authorList>
            <person name="Itoh H."/>
            <person name="Xu Z."/>
            <person name="Mise K."/>
            <person name="Masuda Y."/>
            <person name="Ushijima N."/>
            <person name="Hayakawa C."/>
            <person name="Shiratori Y."/>
            <person name="Senoo K."/>
        </authorList>
    </citation>
    <scope>NUCLEOTIDE SEQUENCE [LARGE SCALE GENOMIC DNA]</scope>
    <source>
        <strain evidence="2">Red232</strain>
    </source>
</reference>
<dbReference type="InterPro" id="IPR036390">
    <property type="entry name" value="WH_DNA-bd_sf"/>
</dbReference>
<proteinExistence type="predicted"/>
<organism evidence="1 2">
    <name type="scientific">Anaeromyxobacter oryzae</name>
    <dbReference type="NCBI Taxonomy" id="2918170"/>
    <lineage>
        <taxon>Bacteria</taxon>
        <taxon>Pseudomonadati</taxon>
        <taxon>Myxococcota</taxon>
        <taxon>Myxococcia</taxon>
        <taxon>Myxococcales</taxon>
        <taxon>Cystobacterineae</taxon>
        <taxon>Anaeromyxobacteraceae</taxon>
        <taxon>Anaeromyxobacter</taxon>
    </lineage>
</organism>
<dbReference type="Pfam" id="PF02082">
    <property type="entry name" value="Rrf2"/>
    <property type="match status" value="1"/>
</dbReference>
<dbReference type="Proteomes" id="UP001162891">
    <property type="component" value="Chromosome"/>
</dbReference>
<dbReference type="RefSeq" id="WP_248362280.1">
    <property type="nucleotide sequence ID" value="NZ_AP025591.1"/>
</dbReference>
<dbReference type="PANTHER" id="PTHR33221">
    <property type="entry name" value="WINGED HELIX-TURN-HELIX TRANSCRIPTIONAL REGULATOR, RRF2 FAMILY"/>
    <property type="match status" value="1"/>
</dbReference>
<dbReference type="PANTHER" id="PTHR33221:SF15">
    <property type="entry name" value="HTH-TYPE TRANSCRIPTIONAL REGULATOR YWGB-RELATED"/>
    <property type="match status" value="1"/>
</dbReference>
<evidence type="ECO:0000313" key="1">
    <source>
        <dbReference type="EMBL" id="BDG03836.1"/>
    </source>
</evidence>
<dbReference type="PROSITE" id="PS01332">
    <property type="entry name" value="HTH_RRF2_1"/>
    <property type="match status" value="1"/>
</dbReference>
<dbReference type="Gene3D" id="1.10.10.10">
    <property type="entry name" value="Winged helix-like DNA-binding domain superfamily/Winged helix DNA-binding domain"/>
    <property type="match status" value="1"/>
</dbReference>